<keyword evidence="1" id="KW-0143">Chaperone</keyword>
<proteinExistence type="predicted"/>
<dbReference type="EMBL" id="DRWN01000009">
    <property type="protein sequence ID" value="HHK67656.1"/>
    <property type="molecule type" value="Genomic_DNA"/>
</dbReference>
<accession>A0A7C5LD25</accession>
<name>A0A7C5LD25_CALS0</name>
<dbReference type="InterPro" id="IPR050289">
    <property type="entry name" value="TorD/DmsD_chaperones"/>
</dbReference>
<protein>
    <submittedName>
        <fullName evidence="2">Uncharacterized protein</fullName>
    </submittedName>
</protein>
<sequence>METTELYGDRLLTFALFCNILAKSFVPDREKMVENLRKLAEISVNLPKTKLRELVSETLQHVEEDVEAASDYFRLFELGVSPPYETSYTAAVKKENMTFHKADVAGFYRAFGVKHSGDYPDHLAAELEFLSLLFLKEAHALKHNDVENAEICRGTREKFIQQHLANWVDLFSQAIEKNAKKPTYVLWARLLSETVKVASQPVNV</sequence>
<dbReference type="InterPro" id="IPR020945">
    <property type="entry name" value="DMSO/NO3_reduct_chaperone"/>
</dbReference>
<evidence type="ECO:0000313" key="2">
    <source>
        <dbReference type="EMBL" id="HHK67656.1"/>
    </source>
</evidence>
<dbReference type="AlphaFoldDB" id="A0A7C5LD25"/>
<gene>
    <name evidence="2" type="ORF">ENM11_00670</name>
</gene>
<comment type="caution">
    <text evidence="2">The sequence shown here is derived from an EMBL/GenBank/DDBJ whole genome shotgun (WGS) entry which is preliminary data.</text>
</comment>
<dbReference type="InterPro" id="IPR036411">
    <property type="entry name" value="TorD-like_sf"/>
</dbReference>
<dbReference type="PANTHER" id="PTHR34227:SF1">
    <property type="entry name" value="DIMETHYL SULFOXIDE REDUCTASE CHAPERONE-RELATED"/>
    <property type="match status" value="1"/>
</dbReference>
<evidence type="ECO:0000256" key="1">
    <source>
        <dbReference type="ARBA" id="ARBA00023186"/>
    </source>
</evidence>
<organism evidence="2">
    <name type="scientific">Caldiarchaeum subterraneum</name>
    <dbReference type="NCBI Taxonomy" id="311458"/>
    <lineage>
        <taxon>Archaea</taxon>
        <taxon>Nitrososphaerota</taxon>
        <taxon>Candidatus Caldarchaeales</taxon>
        <taxon>Candidatus Caldarchaeaceae</taxon>
        <taxon>Candidatus Caldarchaeum</taxon>
    </lineage>
</organism>
<dbReference type="SUPFAM" id="SSF89155">
    <property type="entry name" value="TorD-like"/>
    <property type="match status" value="1"/>
</dbReference>
<reference evidence="2" key="1">
    <citation type="journal article" date="2020" name="mSystems">
        <title>Genome- and Community-Level Interaction Insights into Carbon Utilization and Element Cycling Functions of Hydrothermarchaeota in Hydrothermal Sediment.</title>
        <authorList>
            <person name="Zhou Z."/>
            <person name="Liu Y."/>
            <person name="Xu W."/>
            <person name="Pan J."/>
            <person name="Luo Z.H."/>
            <person name="Li M."/>
        </authorList>
    </citation>
    <scope>NUCLEOTIDE SEQUENCE [LARGE SCALE GENOMIC DNA]</scope>
    <source>
        <strain evidence="2">SpSt-1056</strain>
    </source>
</reference>
<dbReference type="Pfam" id="PF02613">
    <property type="entry name" value="Nitrate_red_del"/>
    <property type="match status" value="1"/>
</dbReference>
<dbReference type="Gene3D" id="1.10.3480.10">
    <property type="entry name" value="TorD-like"/>
    <property type="match status" value="1"/>
</dbReference>
<dbReference type="PANTHER" id="PTHR34227">
    <property type="entry name" value="CHAPERONE PROTEIN YCDY"/>
    <property type="match status" value="1"/>
</dbReference>